<protein>
    <recommendedName>
        <fullName evidence="2">FAD dependent oxidoreductase domain-containing protein</fullName>
    </recommendedName>
</protein>
<dbReference type="EMBL" id="UINC01004343">
    <property type="protein sequence ID" value="SVA13618.1"/>
    <property type="molecule type" value="Genomic_DNA"/>
</dbReference>
<dbReference type="PANTHER" id="PTHR13847">
    <property type="entry name" value="SARCOSINE DEHYDROGENASE-RELATED"/>
    <property type="match status" value="1"/>
</dbReference>
<gene>
    <name evidence="3" type="ORF">METZ01_LOCUS66472</name>
</gene>
<proteinExistence type="predicted"/>
<dbReference type="InterPro" id="IPR006076">
    <property type="entry name" value="FAD-dep_OxRdtase"/>
</dbReference>
<dbReference type="InterPro" id="IPR036188">
    <property type="entry name" value="FAD/NAD-bd_sf"/>
</dbReference>
<accession>A0A381TDG7</accession>
<dbReference type="SUPFAM" id="SSF51905">
    <property type="entry name" value="FAD/NAD(P)-binding domain"/>
    <property type="match status" value="1"/>
</dbReference>
<dbReference type="PANTHER" id="PTHR13847:SF287">
    <property type="entry name" value="FAD-DEPENDENT OXIDOREDUCTASE DOMAIN-CONTAINING PROTEIN 1"/>
    <property type="match status" value="1"/>
</dbReference>
<dbReference type="Gene3D" id="3.30.9.10">
    <property type="entry name" value="D-Amino Acid Oxidase, subunit A, domain 2"/>
    <property type="match status" value="1"/>
</dbReference>
<organism evidence="3">
    <name type="scientific">marine metagenome</name>
    <dbReference type="NCBI Taxonomy" id="408172"/>
    <lineage>
        <taxon>unclassified sequences</taxon>
        <taxon>metagenomes</taxon>
        <taxon>ecological metagenomes</taxon>
    </lineage>
</organism>
<reference evidence="3" key="1">
    <citation type="submission" date="2018-05" db="EMBL/GenBank/DDBJ databases">
        <authorList>
            <person name="Lanie J.A."/>
            <person name="Ng W.-L."/>
            <person name="Kazmierczak K.M."/>
            <person name="Andrzejewski T.M."/>
            <person name="Davidsen T.M."/>
            <person name="Wayne K.J."/>
            <person name="Tettelin H."/>
            <person name="Glass J.I."/>
            <person name="Rusch D."/>
            <person name="Podicherti R."/>
            <person name="Tsui H.-C.T."/>
            <person name="Winkler M.E."/>
        </authorList>
    </citation>
    <scope>NUCLEOTIDE SEQUENCE</scope>
</reference>
<sequence length="385" mass="41726">MTGPPKTASAVIIGGGVMGASTAYHLASRGLKDVLLIEREPFFGTGATGRCAGGIRYQFNTGVNIRLSNASLPMIDAFEEETGQSALVHKCGYIFVLTCEKDVEVFQKSVELQHSLGVNTEWLDGDEIQRIADPCLFPDALAGTFNADEGLADPNSIVMGYINTAQKQGVTCITDCCATEIVLKGNKISKVKTSSGEIHTECVVNTCGPWSAALGKTIGLEIPVSPLRRQWFVTDSLPALPAEFPFVIDFSQSLYFHREGSGLLSGMSNPREIIGEDQSIDPEWELEHIEAAVKRMPMLENTGIRTRQAGLYEMTPDAHPIIGSTPVDGFYLLTGFSGHGFMQGPVCGKLMAEILIDGDASTVDISMLDYNRFSENRLITEYNVV</sequence>
<evidence type="ECO:0000256" key="1">
    <source>
        <dbReference type="ARBA" id="ARBA00023002"/>
    </source>
</evidence>
<feature type="domain" description="FAD dependent oxidoreductase" evidence="2">
    <location>
        <begin position="10"/>
        <end position="353"/>
    </location>
</feature>
<dbReference type="Pfam" id="PF01266">
    <property type="entry name" value="DAO"/>
    <property type="match status" value="1"/>
</dbReference>
<keyword evidence="1" id="KW-0560">Oxidoreductase</keyword>
<dbReference type="Gene3D" id="3.50.50.60">
    <property type="entry name" value="FAD/NAD(P)-binding domain"/>
    <property type="match status" value="1"/>
</dbReference>
<dbReference type="GO" id="GO:0005737">
    <property type="term" value="C:cytoplasm"/>
    <property type="evidence" value="ECO:0007669"/>
    <property type="project" value="TreeGrafter"/>
</dbReference>
<evidence type="ECO:0000313" key="3">
    <source>
        <dbReference type="EMBL" id="SVA13618.1"/>
    </source>
</evidence>
<dbReference type="GO" id="GO:0016491">
    <property type="term" value="F:oxidoreductase activity"/>
    <property type="evidence" value="ECO:0007669"/>
    <property type="project" value="UniProtKB-KW"/>
</dbReference>
<name>A0A381TDG7_9ZZZZ</name>
<dbReference type="SUPFAM" id="SSF54373">
    <property type="entry name" value="FAD-linked reductases, C-terminal domain"/>
    <property type="match status" value="1"/>
</dbReference>
<dbReference type="AlphaFoldDB" id="A0A381TDG7"/>
<evidence type="ECO:0000259" key="2">
    <source>
        <dbReference type="Pfam" id="PF01266"/>
    </source>
</evidence>